<sequence length="343" mass="36054">MLAQTALLAAAALLPLSFAQISEDFEGGWDQSKWSIYAPDCNQGGSVSLDSSTAHSGSNSIKVSGAGGYCGHIFVGTKQVPAGDVYVRAWIKASKALTSSHVTFITMPDSSLGTNKHLRIGGQNSILMYNRETDDATLPDLSPQGVAASTALPTGSFQCFEYHIGSDGTIETWLNGNAISALTVGPGITNPNGQQWVRSSYSPKLTGIYFGWESYGGDTNTFWYDDIVIGSSRVGCSGSQQTTTARTTTTTTARTTTPVTTTRTTTPVTTTRTTTPVTTPRTTTPVTTPRTTTPVTTPSTTTTASSPAQSQWGQCGGVGWTGPTTCVSGTTCQVLNPYYSQCL</sequence>
<comment type="caution">
    <text evidence="7">The sequence shown here is derived from an EMBL/GenBank/DDBJ whole genome shotgun (WGS) entry which is preliminary data.</text>
</comment>
<evidence type="ECO:0000313" key="7">
    <source>
        <dbReference type="EMBL" id="KAF3210119.1"/>
    </source>
</evidence>
<organism evidence="7 12">
    <name type="scientific">Orbilia oligospora</name>
    <name type="common">Nematode-trapping fungus</name>
    <name type="synonym">Arthrobotrys oligospora</name>
    <dbReference type="NCBI Taxonomy" id="2813651"/>
    <lineage>
        <taxon>Eukaryota</taxon>
        <taxon>Fungi</taxon>
        <taxon>Dikarya</taxon>
        <taxon>Ascomycota</taxon>
        <taxon>Pezizomycotina</taxon>
        <taxon>Orbiliomycetes</taxon>
        <taxon>Orbiliales</taxon>
        <taxon>Orbiliaceae</taxon>
        <taxon>Orbilia</taxon>
    </lineage>
</organism>
<dbReference type="PROSITE" id="PS51164">
    <property type="entry name" value="CBM1_2"/>
    <property type="match status" value="1"/>
</dbReference>
<feature type="signal peptide" evidence="3">
    <location>
        <begin position="1"/>
        <end position="19"/>
    </location>
</feature>
<proteinExistence type="predicted"/>
<feature type="region of interest" description="Disordered" evidence="2">
    <location>
        <begin position="235"/>
        <end position="312"/>
    </location>
</feature>
<evidence type="ECO:0000256" key="3">
    <source>
        <dbReference type="SAM" id="SignalP"/>
    </source>
</evidence>
<dbReference type="InterPro" id="IPR048955">
    <property type="entry name" value="Cip1-like_core"/>
</dbReference>
<evidence type="ECO:0000313" key="5">
    <source>
        <dbReference type="EMBL" id="KAF3184727.1"/>
    </source>
</evidence>
<dbReference type="Proteomes" id="UP000479691">
    <property type="component" value="Unassembled WGS sequence"/>
</dbReference>
<dbReference type="OrthoDB" id="5313668at2759"/>
<dbReference type="EMBL" id="WIPF01000028">
    <property type="protein sequence ID" value="KAF3225324.1"/>
    <property type="molecule type" value="Genomic_DNA"/>
</dbReference>
<dbReference type="Proteomes" id="UP000472727">
    <property type="component" value="Unassembled WGS sequence"/>
</dbReference>
<feature type="domain" description="CBM1" evidence="4">
    <location>
        <begin position="307"/>
        <end position="343"/>
    </location>
</feature>
<gene>
    <name evidence="6" type="ORF">TWF106_011441</name>
    <name evidence="8" type="ORF">TWF191_005375</name>
    <name evidence="7" type="ORF">TWF679_006866</name>
    <name evidence="5" type="ORF">TWF788_004975</name>
</gene>
<evidence type="ECO:0000256" key="2">
    <source>
        <dbReference type="SAM" id="MobiDB-lite"/>
    </source>
</evidence>
<dbReference type="SUPFAM" id="SSF57180">
    <property type="entry name" value="Cellulose-binding domain"/>
    <property type="match status" value="1"/>
</dbReference>
<feature type="compositionally biased region" description="Low complexity" evidence="2">
    <location>
        <begin position="242"/>
        <end position="307"/>
    </location>
</feature>
<dbReference type="EMBL" id="WIWS01000093">
    <property type="protein sequence ID" value="KAF3208338.1"/>
    <property type="molecule type" value="Genomic_DNA"/>
</dbReference>
<dbReference type="AlphaFoldDB" id="A0A6G1MD85"/>
<evidence type="ECO:0000313" key="6">
    <source>
        <dbReference type="EMBL" id="KAF3208338.1"/>
    </source>
</evidence>
<evidence type="ECO:0000313" key="8">
    <source>
        <dbReference type="EMBL" id="KAF3225324.1"/>
    </source>
</evidence>
<dbReference type="GO" id="GO:0005576">
    <property type="term" value="C:extracellular region"/>
    <property type="evidence" value="ECO:0007669"/>
    <property type="project" value="InterPro"/>
</dbReference>
<evidence type="ECO:0000256" key="1">
    <source>
        <dbReference type="ARBA" id="ARBA00022729"/>
    </source>
</evidence>
<evidence type="ECO:0000313" key="10">
    <source>
        <dbReference type="Proteomes" id="UP000479691"/>
    </source>
</evidence>
<dbReference type="Gene3D" id="2.60.120.200">
    <property type="match status" value="1"/>
</dbReference>
<evidence type="ECO:0000259" key="4">
    <source>
        <dbReference type="PROSITE" id="PS51164"/>
    </source>
</evidence>
<protein>
    <recommendedName>
        <fullName evidence="4">CBM1 domain-containing protein</fullName>
    </recommendedName>
</protein>
<dbReference type="EMBL" id="WIWT01000039">
    <property type="protein sequence ID" value="KAF3210119.1"/>
    <property type="molecule type" value="Genomic_DNA"/>
</dbReference>
<evidence type="ECO:0000313" key="12">
    <source>
        <dbReference type="Proteomes" id="UP000614610"/>
    </source>
</evidence>
<accession>A0A6G1MD85</accession>
<dbReference type="PROSITE" id="PS00562">
    <property type="entry name" value="CBM1_1"/>
    <property type="match status" value="1"/>
</dbReference>
<dbReference type="GO" id="GO:0030248">
    <property type="term" value="F:cellulose binding"/>
    <property type="evidence" value="ECO:0007669"/>
    <property type="project" value="InterPro"/>
</dbReference>
<dbReference type="Proteomes" id="UP000483672">
    <property type="component" value="Unassembled WGS sequence"/>
</dbReference>
<dbReference type="InterPro" id="IPR000254">
    <property type="entry name" value="CBD"/>
</dbReference>
<dbReference type="InterPro" id="IPR035971">
    <property type="entry name" value="CBD_sf"/>
</dbReference>
<name>A0A6G1MD85_ORBOL</name>
<dbReference type="EMBL" id="JAABOE010000023">
    <property type="protein sequence ID" value="KAF3184727.1"/>
    <property type="molecule type" value="Genomic_DNA"/>
</dbReference>
<dbReference type="Pfam" id="PF21340">
    <property type="entry name" value="Polysacc_lyase-like"/>
    <property type="match status" value="1"/>
</dbReference>
<evidence type="ECO:0000313" key="11">
    <source>
        <dbReference type="Proteomes" id="UP000483672"/>
    </source>
</evidence>
<keyword evidence="1 3" id="KW-0732">Signal</keyword>
<dbReference type="SMART" id="SM00236">
    <property type="entry name" value="fCBD"/>
    <property type="match status" value="1"/>
</dbReference>
<evidence type="ECO:0000313" key="9">
    <source>
        <dbReference type="Proteomes" id="UP000472727"/>
    </source>
</evidence>
<dbReference type="Pfam" id="PF00734">
    <property type="entry name" value="CBM_1"/>
    <property type="match status" value="1"/>
</dbReference>
<reference evidence="9 10" key="1">
    <citation type="submission" date="2019-06" db="EMBL/GenBank/DDBJ databases">
        <authorList>
            <person name="Palmer J.M."/>
        </authorList>
    </citation>
    <scope>NUCLEOTIDE SEQUENCE</scope>
    <source>
        <strain evidence="6 9">TWF106</strain>
        <strain evidence="8 11">TWF191</strain>
        <strain evidence="7">TWF679</strain>
        <strain evidence="5 10">TWF788</strain>
    </source>
</reference>
<dbReference type="Proteomes" id="UP000614610">
    <property type="component" value="Unassembled WGS sequence"/>
</dbReference>
<dbReference type="GO" id="GO:0005975">
    <property type="term" value="P:carbohydrate metabolic process"/>
    <property type="evidence" value="ECO:0007669"/>
    <property type="project" value="InterPro"/>
</dbReference>
<feature type="chain" id="PRO_5041092953" description="CBM1 domain-containing protein" evidence="3">
    <location>
        <begin position="20"/>
        <end position="343"/>
    </location>
</feature>